<feature type="transmembrane region" description="Helical" evidence="5">
    <location>
        <begin position="12"/>
        <end position="29"/>
    </location>
</feature>
<dbReference type="EMBL" id="CTRP01000006">
    <property type="protein sequence ID" value="CQR71955.1"/>
    <property type="molecule type" value="Genomic_DNA"/>
</dbReference>
<dbReference type="RefSeq" id="WP_021166944.1">
    <property type="nucleotide sequence ID" value="NZ_CTRP01000006.1"/>
</dbReference>
<keyword evidence="7" id="KW-1185">Reference proteome</keyword>
<dbReference type="PANTHER" id="PTHR10361:SF28">
    <property type="entry name" value="P3 PROTEIN-RELATED"/>
    <property type="match status" value="1"/>
</dbReference>
<evidence type="ECO:0000313" key="6">
    <source>
        <dbReference type="EMBL" id="CQR71955.1"/>
    </source>
</evidence>
<evidence type="ECO:0000256" key="4">
    <source>
        <dbReference type="ARBA" id="ARBA00023136"/>
    </source>
</evidence>
<sequence>MKIEIAAINNWLGKRMFLVVVTALILGFLMRVPDSPFIRDLLVVLFAYMTFVTALSTSLKSFIQVMGKPWIPLWVILLIHIMTPLTAWFLGNLLYADSPEMQLGLLVAAAIPVGVTSVMWTALTQGNVSISLVAVTLDTLIVPALLPVYYKIIVGQAVMINYTSLIIQLVLMVTIPSILGMVLNDWTGGKTAAFAKGIGGLTSKLALFVVIFFNGAFVSPAIHMSWDIIQMTAVALIMVVSAYALGYVGSLCVPNRSRDITMAMIYSVGMRNATCGLVIAVTYFPPAVAVPIALLMLFQQPIAAIIPNIFKYLDEKRNISPQGATARVK</sequence>
<feature type="transmembrane region" description="Helical" evidence="5">
    <location>
        <begin position="162"/>
        <end position="184"/>
    </location>
</feature>
<dbReference type="PANTHER" id="PTHR10361">
    <property type="entry name" value="SODIUM-BILE ACID COTRANSPORTER"/>
    <property type="match status" value="1"/>
</dbReference>
<feature type="transmembrane region" description="Helical" evidence="5">
    <location>
        <begin position="205"/>
        <end position="222"/>
    </location>
</feature>
<protein>
    <submittedName>
        <fullName evidence="6">Bile acid sodium symporter</fullName>
    </submittedName>
</protein>
<evidence type="ECO:0000256" key="3">
    <source>
        <dbReference type="ARBA" id="ARBA00022989"/>
    </source>
</evidence>
<feature type="transmembrane region" description="Helical" evidence="5">
    <location>
        <begin position="41"/>
        <end position="59"/>
    </location>
</feature>
<dbReference type="InterPro" id="IPR002657">
    <property type="entry name" value="BilAc:Na_symport/Acr3"/>
</dbReference>
<evidence type="ECO:0000256" key="5">
    <source>
        <dbReference type="SAM" id="Phobius"/>
    </source>
</evidence>
<dbReference type="GO" id="GO:0016020">
    <property type="term" value="C:membrane"/>
    <property type="evidence" value="ECO:0007669"/>
    <property type="project" value="UniProtKB-SubCell"/>
</dbReference>
<proteinExistence type="predicted"/>
<evidence type="ECO:0000313" key="7">
    <source>
        <dbReference type="Proteomes" id="UP000049855"/>
    </source>
</evidence>
<dbReference type="InterPro" id="IPR038770">
    <property type="entry name" value="Na+/solute_symporter_sf"/>
</dbReference>
<gene>
    <name evidence="6" type="ORF">SpAn4DRAFT_5017</name>
</gene>
<dbReference type="Gene3D" id="1.20.1530.20">
    <property type="match status" value="1"/>
</dbReference>
<keyword evidence="3 5" id="KW-1133">Transmembrane helix</keyword>
<dbReference type="Proteomes" id="UP000049855">
    <property type="component" value="Unassembled WGS sequence"/>
</dbReference>
<accession>A0A0U1KXG4</accession>
<name>A0A0U1KXG4_9FIRM</name>
<feature type="transmembrane region" description="Helical" evidence="5">
    <location>
        <begin position="103"/>
        <end position="123"/>
    </location>
</feature>
<keyword evidence="2 5" id="KW-0812">Transmembrane</keyword>
<dbReference type="InterPro" id="IPR004710">
    <property type="entry name" value="Bilac:Na_transpt"/>
</dbReference>
<dbReference type="AlphaFoldDB" id="A0A0U1KXG4"/>
<dbReference type="Pfam" id="PF01758">
    <property type="entry name" value="SBF"/>
    <property type="match status" value="1"/>
</dbReference>
<feature type="transmembrane region" description="Helical" evidence="5">
    <location>
        <begin position="71"/>
        <end position="91"/>
    </location>
</feature>
<evidence type="ECO:0000256" key="2">
    <source>
        <dbReference type="ARBA" id="ARBA00022692"/>
    </source>
</evidence>
<comment type="subcellular location">
    <subcellularLocation>
        <location evidence="1">Membrane</location>
        <topology evidence="1">Multi-pass membrane protein</topology>
    </subcellularLocation>
</comment>
<organism evidence="6 7">
    <name type="scientific">Sporomusa ovata</name>
    <dbReference type="NCBI Taxonomy" id="2378"/>
    <lineage>
        <taxon>Bacteria</taxon>
        <taxon>Bacillati</taxon>
        <taxon>Bacillota</taxon>
        <taxon>Negativicutes</taxon>
        <taxon>Selenomonadales</taxon>
        <taxon>Sporomusaceae</taxon>
        <taxon>Sporomusa</taxon>
    </lineage>
</organism>
<feature type="transmembrane region" description="Helical" evidence="5">
    <location>
        <begin position="228"/>
        <end position="248"/>
    </location>
</feature>
<reference evidence="7" key="1">
    <citation type="submission" date="2015-03" db="EMBL/GenBank/DDBJ databases">
        <authorList>
            <person name="Nijsse Bart"/>
        </authorList>
    </citation>
    <scope>NUCLEOTIDE SEQUENCE [LARGE SCALE GENOMIC DNA]</scope>
</reference>
<keyword evidence="4 5" id="KW-0472">Membrane</keyword>
<feature type="transmembrane region" description="Helical" evidence="5">
    <location>
        <begin position="130"/>
        <end position="150"/>
    </location>
</feature>
<evidence type="ECO:0000256" key="1">
    <source>
        <dbReference type="ARBA" id="ARBA00004141"/>
    </source>
</evidence>